<feature type="compositionally biased region" description="Low complexity" evidence="1">
    <location>
        <begin position="84"/>
        <end position="104"/>
    </location>
</feature>
<sequence>MVSSYSHSLSTESIRSLSLIDLKFIFWLSAETRPGHPTPTAPRQWDTETNGDWELNDLELNGDLELNDIEINGALVNMALGLTPTTATSPRAPTTTAPPRRVPTTNPPQLPPIFPLPPIRLSSLYNATLPLSNPPFLPRPPPPSRRRNAMIILIPTALPQELRDIQLDAAMTQDDDST</sequence>
<dbReference type="EMBL" id="ADAS02000108">
    <property type="protein sequence ID" value="OAV90109.1"/>
    <property type="molecule type" value="Genomic_DNA"/>
</dbReference>
<proteinExistence type="predicted"/>
<reference evidence="3" key="4">
    <citation type="submission" date="2025-05" db="UniProtKB">
        <authorList>
            <consortium name="EnsemblFungi"/>
        </authorList>
    </citation>
    <scope>IDENTIFICATION</scope>
    <source>
        <strain evidence="3">isolate 1-1 / race 1 (BBBD)</strain>
    </source>
</reference>
<evidence type="ECO:0000313" key="4">
    <source>
        <dbReference type="Proteomes" id="UP000005240"/>
    </source>
</evidence>
<reference evidence="2" key="2">
    <citation type="submission" date="2016-05" db="EMBL/GenBank/DDBJ databases">
        <title>Comparative analysis highlights variable genome content of wheat rusts and divergence of the mating loci.</title>
        <authorList>
            <person name="Cuomo C.A."/>
            <person name="Bakkeren G."/>
            <person name="Szabo L."/>
            <person name="Khalil H."/>
            <person name="Joly D."/>
            <person name="Goldberg J."/>
            <person name="Young S."/>
            <person name="Zeng Q."/>
            <person name="Fellers J."/>
        </authorList>
    </citation>
    <scope>NUCLEOTIDE SEQUENCE [LARGE SCALE GENOMIC DNA]</scope>
    <source>
        <strain evidence="2">1-1 BBBD Race 1</strain>
    </source>
</reference>
<evidence type="ECO:0000256" key="1">
    <source>
        <dbReference type="SAM" id="MobiDB-lite"/>
    </source>
</evidence>
<evidence type="ECO:0000313" key="2">
    <source>
        <dbReference type="EMBL" id="OAV90109.1"/>
    </source>
</evidence>
<accession>A0A180GC47</accession>
<gene>
    <name evidence="2" type="ORF">PTTG_01955</name>
</gene>
<keyword evidence="4" id="KW-1185">Reference proteome</keyword>
<feature type="region of interest" description="Disordered" evidence="1">
    <location>
        <begin position="84"/>
        <end position="108"/>
    </location>
</feature>
<evidence type="ECO:0000313" key="3">
    <source>
        <dbReference type="EnsemblFungi" id="PTTG_01955-t43_1-p1"/>
    </source>
</evidence>
<dbReference type="Proteomes" id="UP000005240">
    <property type="component" value="Unassembled WGS sequence"/>
</dbReference>
<name>A0A180GC47_PUCT1</name>
<dbReference type="EnsemblFungi" id="PTTG_01955-t43_1">
    <property type="protein sequence ID" value="PTTG_01955-t43_1-p1"/>
    <property type="gene ID" value="PTTG_01955"/>
</dbReference>
<dbReference type="AlphaFoldDB" id="A0A180GC47"/>
<reference evidence="2" key="1">
    <citation type="submission" date="2009-11" db="EMBL/GenBank/DDBJ databases">
        <authorList>
            <consortium name="The Broad Institute Genome Sequencing Platform"/>
            <person name="Ward D."/>
            <person name="Feldgarden M."/>
            <person name="Earl A."/>
            <person name="Young S.K."/>
            <person name="Zeng Q."/>
            <person name="Koehrsen M."/>
            <person name="Alvarado L."/>
            <person name="Berlin A."/>
            <person name="Bochicchio J."/>
            <person name="Borenstein D."/>
            <person name="Chapman S.B."/>
            <person name="Chen Z."/>
            <person name="Engels R."/>
            <person name="Freedman E."/>
            <person name="Gellesch M."/>
            <person name="Goldberg J."/>
            <person name="Griggs A."/>
            <person name="Gujja S."/>
            <person name="Heilman E."/>
            <person name="Heiman D."/>
            <person name="Hepburn T."/>
            <person name="Howarth C."/>
            <person name="Jen D."/>
            <person name="Larson L."/>
            <person name="Lewis B."/>
            <person name="Mehta T."/>
            <person name="Park D."/>
            <person name="Pearson M."/>
            <person name="Roberts A."/>
            <person name="Saif S."/>
            <person name="Shea T."/>
            <person name="Shenoy N."/>
            <person name="Sisk P."/>
            <person name="Stolte C."/>
            <person name="Sykes S."/>
            <person name="Thomson T."/>
            <person name="Walk T."/>
            <person name="White J."/>
            <person name="Yandava C."/>
            <person name="Izard J."/>
            <person name="Baranova O.V."/>
            <person name="Blanton J.M."/>
            <person name="Tanner A.C."/>
            <person name="Dewhirst F.E."/>
            <person name="Haas B."/>
            <person name="Nusbaum C."/>
            <person name="Birren B."/>
        </authorList>
    </citation>
    <scope>NUCLEOTIDE SEQUENCE [LARGE SCALE GENOMIC DNA]</scope>
    <source>
        <strain evidence="2">1-1 BBBD Race 1</strain>
    </source>
</reference>
<dbReference type="VEuPathDB" id="FungiDB:PTTG_01955"/>
<reference evidence="3 4" key="3">
    <citation type="journal article" date="2017" name="G3 (Bethesda)">
        <title>Comparative analysis highlights variable genome content of wheat rusts and divergence of the mating loci.</title>
        <authorList>
            <person name="Cuomo C.A."/>
            <person name="Bakkeren G."/>
            <person name="Khalil H.B."/>
            <person name="Panwar V."/>
            <person name="Joly D."/>
            <person name="Linning R."/>
            <person name="Sakthikumar S."/>
            <person name="Song X."/>
            <person name="Adiconis X."/>
            <person name="Fan L."/>
            <person name="Goldberg J.M."/>
            <person name="Levin J.Z."/>
            <person name="Young S."/>
            <person name="Zeng Q."/>
            <person name="Anikster Y."/>
            <person name="Bruce M."/>
            <person name="Wang M."/>
            <person name="Yin C."/>
            <person name="McCallum B."/>
            <person name="Szabo L.J."/>
            <person name="Hulbert S."/>
            <person name="Chen X."/>
            <person name="Fellers J.P."/>
        </authorList>
    </citation>
    <scope>NUCLEOTIDE SEQUENCE</scope>
    <source>
        <strain evidence="3">isolate 1-1 / race 1 (BBBD)</strain>
        <strain evidence="4">Isolate 1-1 / race 1 (BBBD)</strain>
    </source>
</reference>
<organism evidence="2">
    <name type="scientific">Puccinia triticina (isolate 1-1 / race 1 (BBBD))</name>
    <name type="common">Brown leaf rust fungus</name>
    <dbReference type="NCBI Taxonomy" id="630390"/>
    <lineage>
        <taxon>Eukaryota</taxon>
        <taxon>Fungi</taxon>
        <taxon>Dikarya</taxon>
        <taxon>Basidiomycota</taxon>
        <taxon>Pucciniomycotina</taxon>
        <taxon>Pucciniomycetes</taxon>
        <taxon>Pucciniales</taxon>
        <taxon>Pucciniaceae</taxon>
        <taxon>Puccinia</taxon>
    </lineage>
</organism>
<protein>
    <submittedName>
        <fullName evidence="2 3">Uncharacterized protein</fullName>
    </submittedName>
</protein>